<comment type="function">
    <text evidence="11">Participates actively in the response to hyperosmotic and heat shock by preventing the aggregation of stress-denatured proteins and by disaggregating proteins, also in an autonomous, DnaK-independent fashion. Unfolded proteins bind initially to DnaJ; upon interaction with the DnaJ-bound protein, DnaK hydrolyzes its bound ATP, resulting in the formation of a stable complex. GrpE releases ADP from DnaK; ATP binding to DnaK triggers the release of the substrate protein, thus completing the reaction cycle. Several rounds of ATP-dependent interactions between DnaJ, DnaK and GrpE are required for fully efficient folding. Also involved, together with DnaK and GrpE, in the DNA replication of plasmids through activation of initiation proteins.</text>
</comment>
<reference evidence="15 16" key="1">
    <citation type="journal article" date="2016" name="Nat. Commun.">
        <title>Thousands of microbial genomes shed light on interconnected biogeochemical processes in an aquifer system.</title>
        <authorList>
            <person name="Anantharaman K."/>
            <person name="Brown C.T."/>
            <person name="Hug L.A."/>
            <person name="Sharon I."/>
            <person name="Castelle C.J."/>
            <person name="Probst A.J."/>
            <person name="Thomas B.C."/>
            <person name="Singh A."/>
            <person name="Wilkins M.J."/>
            <person name="Karaoz U."/>
            <person name="Brodie E.L."/>
            <person name="Williams K.H."/>
            <person name="Hubbard S.S."/>
            <person name="Banfield J.F."/>
        </authorList>
    </citation>
    <scope>NUCLEOTIDE SEQUENCE [LARGE SCALE GENOMIC DNA]</scope>
</reference>
<evidence type="ECO:0000313" key="15">
    <source>
        <dbReference type="EMBL" id="OGL41695.1"/>
    </source>
</evidence>
<dbReference type="Gene3D" id="2.10.230.10">
    <property type="entry name" value="Heat shock protein DnaJ, cysteine-rich domain"/>
    <property type="match status" value="1"/>
</dbReference>
<comment type="subcellular location">
    <subcellularLocation>
        <location evidence="11">Cytoplasm</location>
    </subcellularLocation>
</comment>
<dbReference type="GO" id="GO:0042026">
    <property type="term" value="P:protein refolding"/>
    <property type="evidence" value="ECO:0007669"/>
    <property type="project" value="TreeGrafter"/>
</dbReference>
<feature type="binding site" evidence="11">
    <location>
        <position position="190"/>
    </location>
    <ligand>
        <name>Zn(2+)</name>
        <dbReference type="ChEBI" id="CHEBI:29105"/>
        <label>2</label>
    </ligand>
</feature>
<dbReference type="Pfam" id="PF00684">
    <property type="entry name" value="DnaJ_CXXCXGXG"/>
    <property type="match status" value="1"/>
</dbReference>
<feature type="repeat" description="CXXCXGXG motif" evidence="11">
    <location>
        <begin position="148"/>
        <end position="155"/>
    </location>
</feature>
<dbReference type="HAMAP" id="MF_01152">
    <property type="entry name" value="DnaJ"/>
    <property type="match status" value="1"/>
</dbReference>
<feature type="binding site" evidence="11">
    <location>
        <position position="187"/>
    </location>
    <ligand>
        <name>Zn(2+)</name>
        <dbReference type="ChEBI" id="CHEBI:29105"/>
        <label>2</label>
    </ligand>
</feature>
<evidence type="ECO:0000313" key="16">
    <source>
        <dbReference type="Proteomes" id="UP000178526"/>
    </source>
</evidence>
<feature type="binding site" evidence="11">
    <location>
        <position position="204"/>
    </location>
    <ligand>
        <name>Zn(2+)</name>
        <dbReference type="ChEBI" id="CHEBI:29105"/>
        <label>1</label>
    </ligand>
</feature>
<dbReference type="InterPro" id="IPR036869">
    <property type="entry name" value="J_dom_sf"/>
</dbReference>
<dbReference type="EMBL" id="MGDB01000065">
    <property type="protein sequence ID" value="OGL41695.1"/>
    <property type="molecule type" value="Genomic_DNA"/>
</dbReference>
<dbReference type="CDD" id="cd10747">
    <property type="entry name" value="DnaJ_C"/>
    <property type="match status" value="1"/>
</dbReference>
<organism evidence="15 16">
    <name type="scientific">Candidatus Schekmanbacteria bacterium GWA2_38_11</name>
    <dbReference type="NCBI Taxonomy" id="1817876"/>
    <lineage>
        <taxon>Bacteria</taxon>
        <taxon>Candidatus Schekmaniibacteriota</taxon>
    </lineage>
</organism>
<feature type="repeat" description="CXXCXGXG motif" evidence="11">
    <location>
        <begin position="165"/>
        <end position="172"/>
    </location>
</feature>
<evidence type="ECO:0000259" key="14">
    <source>
        <dbReference type="PROSITE" id="PS51188"/>
    </source>
</evidence>
<comment type="caution">
    <text evidence="15">The sequence shown here is derived from an EMBL/GenBank/DDBJ whole genome shotgun (WGS) entry which is preliminary data.</text>
</comment>
<dbReference type="GO" id="GO:0005524">
    <property type="term" value="F:ATP binding"/>
    <property type="evidence" value="ECO:0007669"/>
    <property type="project" value="InterPro"/>
</dbReference>
<keyword evidence="8 11" id="KW-0143">Chaperone</keyword>
<feature type="binding site" evidence="11">
    <location>
        <position position="168"/>
    </location>
    <ligand>
        <name>Zn(2+)</name>
        <dbReference type="ChEBI" id="CHEBI:29105"/>
        <label>2</label>
    </ligand>
</feature>
<comment type="similarity">
    <text evidence="9 11">Belongs to the DnaJ family.</text>
</comment>
<evidence type="ECO:0000256" key="9">
    <source>
        <dbReference type="ARBA" id="ARBA00061004"/>
    </source>
</evidence>
<dbReference type="InterPro" id="IPR001623">
    <property type="entry name" value="DnaJ_domain"/>
</dbReference>
<keyword evidence="4 11" id="KW-0677">Repeat</keyword>
<feature type="repeat" description="CXXCXGXG motif" evidence="11">
    <location>
        <begin position="201"/>
        <end position="208"/>
    </location>
</feature>
<dbReference type="CDD" id="cd06257">
    <property type="entry name" value="DnaJ"/>
    <property type="match status" value="1"/>
</dbReference>
<keyword evidence="5 11" id="KW-0863">Zinc-finger</keyword>
<feature type="zinc finger region" description="CR-type" evidence="12">
    <location>
        <begin position="135"/>
        <end position="213"/>
    </location>
</feature>
<evidence type="ECO:0000256" key="11">
    <source>
        <dbReference type="HAMAP-Rule" id="MF_01152"/>
    </source>
</evidence>
<dbReference type="InterPro" id="IPR018253">
    <property type="entry name" value="DnaJ_domain_CS"/>
</dbReference>
<comment type="subunit">
    <text evidence="11">Homodimer.</text>
</comment>
<evidence type="ECO:0000256" key="3">
    <source>
        <dbReference type="ARBA" id="ARBA00022723"/>
    </source>
</evidence>
<evidence type="ECO:0000256" key="10">
    <source>
        <dbReference type="ARBA" id="ARBA00067609"/>
    </source>
</evidence>
<sequence length="355" mass="39771">MKKHDYYKILGLASDATSEEIKRAYRKLAVKFHPDKNPDNYLTEDKFKEVSEAYEILSDHQKRKNYDSSLKPKVFNGFNDVFSSGFRSYSGFVDIFEDIISDFFDTGYSGYRTRYKRGNDLKTHLKISLVDAAFGKETEVTINRMEKCNACNGNGSESGVGTSVCPACMGRGERRYSHGFFTIRRMCNRCRGEGTIIIYPCPKCSGTGRILKKNNFTLKMPSGVDTGTKLRFAGEGDVGIKGGEYGDLYITINVEKHEFFTRDKFDITCQIPIRFSQAALGAEIMVPTLDGTVSLKIPGGTQSGEIFALKGKGIIDSIASRRGNQYVKIVVETPVNLSSHQKELFIELERLANKT</sequence>
<dbReference type="Gene3D" id="1.10.287.110">
    <property type="entry name" value="DnaJ domain"/>
    <property type="match status" value="1"/>
</dbReference>
<evidence type="ECO:0000256" key="5">
    <source>
        <dbReference type="ARBA" id="ARBA00022771"/>
    </source>
</evidence>
<dbReference type="Pfam" id="PF00226">
    <property type="entry name" value="DnaJ"/>
    <property type="match status" value="1"/>
</dbReference>
<dbReference type="NCBIfam" id="NF008035">
    <property type="entry name" value="PRK10767.1"/>
    <property type="match status" value="1"/>
</dbReference>
<dbReference type="Pfam" id="PF01556">
    <property type="entry name" value="DnaJ_C"/>
    <property type="match status" value="1"/>
</dbReference>
<feature type="domain" description="CR-type" evidence="14">
    <location>
        <begin position="135"/>
        <end position="213"/>
    </location>
</feature>
<dbReference type="CDD" id="cd10719">
    <property type="entry name" value="DnaJ_zf"/>
    <property type="match status" value="1"/>
</dbReference>
<name>A0A1F7RJC6_9BACT</name>
<dbReference type="NCBIfam" id="TIGR02349">
    <property type="entry name" value="DnaJ_bact"/>
    <property type="match status" value="1"/>
</dbReference>
<feature type="domain" description="J" evidence="13">
    <location>
        <begin position="5"/>
        <end position="70"/>
    </location>
</feature>
<keyword evidence="1 11" id="KW-0963">Cytoplasm</keyword>
<dbReference type="GO" id="GO:0006260">
    <property type="term" value="P:DNA replication"/>
    <property type="evidence" value="ECO:0007669"/>
    <property type="project" value="UniProtKB-KW"/>
</dbReference>
<dbReference type="GO" id="GO:0008270">
    <property type="term" value="F:zinc ion binding"/>
    <property type="evidence" value="ECO:0007669"/>
    <property type="project" value="UniProtKB-UniRule"/>
</dbReference>
<dbReference type="InterPro" id="IPR002939">
    <property type="entry name" value="DnaJ_C"/>
</dbReference>
<dbReference type="SMART" id="SM00271">
    <property type="entry name" value="DnaJ"/>
    <property type="match status" value="1"/>
</dbReference>
<evidence type="ECO:0000256" key="8">
    <source>
        <dbReference type="ARBA" id="ARBA00023186"/>
    </source>
</evidence>
<accession>A0A1F7RJC6</accession>
<protein>
    <recommendedName>
        <fullName evidence="10 11">Chaperone protein DnaJ</fullName>
    </recommendedName>
</protein>
<dbReference type="GO" id="GO:0005737">
    <property type="term" value="C:cytoplasm"/>
    <property type="evidence" value="ECO:0007669"/>
    <property type="project" value="UniProtKB-SubCell"/>
</dbReference>
<dbReference type="Gene3D" id="2.60.260.20">
    <property type="entry name" value="Urease metallochaperone UreE, N-terminal domain"/>
    <property type="match status" value="2"/>
</dbReference>
<dbReference type="GO" id="GO:0051082">
    <property type="term" value="F:unfolded protein binding"/>
    <property type="evidence" value="ECO:0007669"/>
    <property type="project" value="UniProtKB-UniRule"/>
</dbReference>
<dbReference type="GO" id="GO:0031072">
    <property type="term" value="F:heat shock protein binding"/>
    <property type="evidence" value="ECO:0007669"/>
    <property type="project" value="InterPro"/>
</dbReference>
<keyword evidence="3 11" id="KW-0479">Metal-binding</keyword>
<feature type="binding site" evidence="11">
    <location>
        <position position="201"/>
    </location>
    <ligand>
        <name>Zn(2+)</name>
        <dbReference type="ChEBI" id="CHEBI:29105"/>
        <label>1</label>
    </ligand>
</feature>
<evidence type="ECO:0000256" key="12">
    <source>
        <dbReference type="PROSITE-ProRule" id="PRU00546"/>
    </source>
</evidence>
<evidence type="ECO:0000256" key="2">
    <source>
        <dbReference type="ARBA" id="ARBA00022705"/>
    </source>
</evidence>
<dbReference type="PRINTS" id="PR00625">
    <property type="entry name" value="JDOMAIN"/>
</dbReference>
<evidence type="ECO:0000259" key="13">
    <source>
        <dbReference type="PROSITE" id="PS50076"/>
    </source>
</evidence>
<proteinExistence type="inferred from homology"/>
<dbReference type="InterPro" id="IPR008971">
    <property type="entry name" value="HSP40/DnaJ_pept-bd"/>
</dbReference>
<dbReference type="Proteomes" id="UP000178526">
    <property type="component" value="Unassembled WGS sequence"/>
</dbReference>
<dbReference type="PANTHER" id="PTHR43096">
    <property type="entry name" value="DNAJ HOMOLOG 1, MITOCHONDRIAL-RELATED"/>
    <property type="match status" value="1"/>
</dbReference>
<dbReference type="SUPFAM" id="SSF49493">
    <property type="entry name" value="HSP40/DnaJ peptide-binding domain"/>
    <property type="match status" value="2"/>
</dbReference>
<dbReference type="SUPFAM" id="SSF46565">
    <property type="entry name" value="Chaperone J-domain"/>
    <property type="match status" value="1"/>
</dbReference>
<evidence type="ECO:0000256" key="4">
    <source>
        <dbReference type="ARBA" id="ARBA00022737"/>
    </source>
</evidence>
<dbReference type="InterPro" id="IPR036410">
    <property type="entry name" value="HSP_DnaJ_Cys-rich_dom_sf"/>
</dbReference>
<dbReference type="PANTHER" id="PTHR43096:SF48">
    <property type="entry name" value="CHAPERONE PROTEIN DNAJ"/>
    <property type="match status" value="1"/>
</dbReference>
<dbReference type="AlphaFoldDB" id="A0A1F7RJC6"/>
<feature type="binding site" evidence="11">
    <location>
        <position position="165"/>
    </location>
    <ligand>
        <name>Zn(2+)</name>
        <dbReference type="ChEBI" id="CHEBI:29105"/>
        <label>2</label>
    </ligand>
</feature>
<keyword evidence="2 11" id="KW-0235">DNA replication</keyword>
<gene>
    <name evidence="11" type="primary">dnaJ</name>
    <name evidence="15" type="ORF">A2042_04390</name>
</gene>
<feature type="repeat" description="CXXCXGXG motif" evidence="11">
    <location>
        <begin position="187"/>
        <end position="194"/>
    </location>
</feature>
<dbReference type="FunFam" id="2.10.230.10:FF:000002">
    <property type="entry name" value="Molecular chaperone DnaJ"/>
    <property type="match status" value="1"/>
</dbReference>
<dbReference type="SUPFAM" id="SSF57938">
    <property type="entry name" value="DnaJ/Hsp40 cysteine-rich domain"/>
    <property type="match status" value="1"/>
</dbReference>
<evidence type="ECO:0000256" key="7">
    <source>
        <dbReference type="ARBA" id="ARBA00023016"/>
    </source>
</evidence>
<dbReference type="GO" id="GO:0009408">
    <property type="term" value="P:response to heat"/>
    <property type="evidence" value="ECO:0007669"/>
    <property type="project" value="InterPro"/>
</dbReference>
<comment type="cofactor">
    <cofactor evidence="11">
        <name>Zn(2+)</name>
        <dbReference type="ChEBI" id="CHEBI:29105"/>
    </cofactor>
    <text evidence="11">Binds 2 Zn(2+) ions per monomer.</text>
</comment>
<dbReference type="PROSITE" id="PS00636">
    <property type="entry name" value="DNAJ_1"/>
    <property type="match status" value="1"/>
</dbReference>
<dbReference type="InterPro" id="IPR001305">
    <property type="entry name" value="HSP_DnaJ_Cys-rich_dom"/>
</dbReference>
<comment type="domain">
    <text evidence="11">The J domain is necessary and sufficient to stimulate DnaK ATPase activity. Zinc center 1 plays an important role in the autonomous, DnaK-independent chaperone activity of DnaJ. Zinc center 2 is essential for interaction with DnaK and for DnaJ activity.</text>
</comment>
<keyword evidence="7 11" id="KW-0346">Stress response</keyword>
<feature type="binding site" evidence="11">
    <location>
        <position position="151"/>
    </location>
    <ligand>
        <name>Zn(2+)</name>
        <dbReference type="ChEBI" id="CHEBI:29105"/>
        <label>1</label>
    </ligand>
</feature>
<dbReference type="InterPro" id="IPR012724">
    <property type="entry name" value="DnaJ"/>
</dbReference>
<feature type="binding site" evidence="11">
    <location>
        <position position="148"/>
    </location>
    <ligand>
        <name>Zn(2+)</name>
        <dbReference type="ChEBI" id="CHEBI:29105"/>
        <label>1</label>
    </ligand>
</feature>
<evidence type="ECO:0000256" key="6">
    <source>
        <dbReference type="ARBA" id="ARBA00022833"/>
    </source>
</evidence>
<dbReference type="FunFam" id="2.60.260.20:FF:000005">
    <property type="entry name" value="Chaperone protein dnaJ 1, mitochondrial"/>
    <property type="match status" value="1"/>
</dbReference>
<dbReference type="PROSITE" id="PS51188">
    <property type="entry name" value="ZF_CR"/>
    <property type="match status" value="1"/>
</dbReference>
<evidence type="ECO:0000256" key="1">
    <source>
        <dbReference type="ARBA" id="ARBA00022490"/>
    </source>
</evidence>
<dbReference type="PROSITE" id="PS50076">
    <property type="entry name" value="DNAJ_2"/>
    <property type="match status" value="1"/>
</dbReference>
<keyword evidence="6 11" id="KW-0862">Zinc</keyword>